<proteinExistence type="inferred from homology"/>
<feature type="domain" description="Alpha/beta hydrolase fold-3" evidence="4">
    <location>
        <begin position="64"/>
        <end position="216"/>
    </location>
</feature>
<dbReference type="Pfam" id="PF07859">
    <property type="entry name" value="Abhydrolase_3"/>
    <property type="match status" value="2"/>
</dbReference>
<dbReference type="InterPro" id="IPR013094">
    <property type="entry name" value="AB_hydrolase_3"/>
</dbReference>
<feature type="non-terminal residue" evidence="5">
    <location>
        <position position="367"/>
    </location>
</feature>
<dbReference type="EMBL" id="BTSX01000004">
    <property type="protein sequence ID" value="GMS92645.1"/>
    <property type="molecule type" value="Genomic_DNA"/>
</dbReference>
<keyword evidence="3" id="KW-1015">Disulfide bond</keyword>
<evidence type="ECO:0000256" key="1">
    <source>
        <dbReference type="ARBA" id="ARBA00010515"/>
    </source>
</evidence>
<dbReference type="Proteomes" id="UP001432027">
    <property type="component" value="Unassembled WGS sequence"/>
</dbReference>
<dbReference type="PIRSF" id="PIRSF037251">
    <property type="entry name" value="Arylacetamide_deacetylase"/>
    <property type="match status" value="1"/>
</dbReference>
<evidence type="ECO:0000313" key="5">
    <source>
        <dbReference type="EMBL" id="GMS92645.1"/>
    </source>
</evidence>
<dbReference type="PANTHER" id="PTHR48081:SF28">
    <property type="entry name" value="ALPHA_BETA HYDROLASE FOLD-3 DOMAIN-CONTAINING PROTEIN"/>
    <property type="match status" value="1"/>
</dbReference>
<evidence type="ECO:0000259" key="4">
    <source>
        <dbReference type="Pfam" id="PF07859"/>
    </source>
</evidence>
<dbReference type="SUPFAM" id="SSF53474">
    <property type="entry name" value="alpha/beta-Hydrolases"/>
    <property type="match status" value="1"/>
</dbReference>
<accession>A0AAV5TAS1</accession>
<organism evidence="5 6">
    <name type="scientific">Pristionchus entomophagus</name>
    <dbReference type="NCBI Taxonomy" id="358040"/>
    <lineage>
        <taxon>Eukaryota</taxon>
        <taxon>Metazoa</taxon>
        <taxon>Ecdysozoa</taxon>
        <taxon>Nematoda</taxon>
        <taxon>Chromadorea</taxon>
        <taxon>Rhabditida</taxon>
        <taxon>Rhabditina</taxon>
        <taxon>Diplogasteromorpha</taxon>
        <taxon>Diplogasteroidea</taxon>
        <taxon>Neodiplogasteridae</taxon>
        <taxon>Pristionchus</taxon>
    </lineage>
</organism>
<dbReference type="Gene3D" id="3.40.50.1820">
    <property type="entry name" value="alpha/beta hydrolase"/>
    <property type="match status" value="1"/>
</dbReference>
<feature type="non-terminal residue" evidence="5">
    <location>
        <position position="1"/>
    </location>
</feature>
<reference evidence="5" key="1">
    <citation type="submission" date="2023-10" db="EMBL/GenBank/DDBJ databases">
        <title>Genome assembly of Pristionchus species.</title>
        <authorList>
            <person name="Yoshida K."/>
            <person name="Sommer R.J."/>
        </authorList>
    </citation>
    <scope>NUCLEOTIDE SEQUENCE</scope>
    <source>
        <strain evidence="5">RS0144</strain>
    </source>
</reference>
<keyword evidence="2" id="KW-0378">Hydrolase</keyword>
<comment type="caution">
    <text evidence="5">The sequence shown here is derived from an EMBL/GenBank/DDBJ whole genome shotgun (WGS) entry which is preliminary data.</text>
</comment>
<dbReference type="GO" id="GO:0052689">
    <property type="term" value="F:carboxylic ester hydrolase activity"/>
    <property type="evidence" value="ECO:0007669"/>
    <property type="project" value="InterPro"/>
</dbReference>
<evidence type="ECO:0000256" key="2">
    <source>
        <dbReference type="ARBA" id="ARBA00022801"/>
    </source>
</evidence>
<comment type="similarity">
    <text evidence="1">Belongs to the 'GDXG' lipolytic enzyme family.</text>
</comment>
<dbReference type="PANTHER" id="PTHR48081">
    <property type="entry name" value="AB HYDROLASE SUPERFAMILY PROTEIN C4A8.06C"/>
    <property type="match status" value="1"/>
</dbReference>
<keyword evidence="6" id="KW-1185">Reference proteome</keyword>
<evidence type="ECO:0000313" key="6">
    <source>
        <dbReference type="Proteomes" id="UP001432027"/>
    </source>
</evidence>
<dbReference type="GO" id="GO:0016020">
    <property type="term" value="C:membrane"/>
    <property type="evidence" value="ECO:0007669"/>
    <property type="project" value="InterPro"/>
</dbReference>
<dbReference type="InterPro" id="IPR017157">
    <property type="entry name" value="Arylacetamide_deacetylase"/>
</dbReference>
<name>A0AAV5TAS1_9BILA</name>
<feature type="domain" description="Alpha/beta hydrolase fold-3" evidence="4">
    <location>
        <begin position="281"/>
        <end position="327"/>
    </location>
</feature>
<dbReference type="InterPro" id="IPR029058">
    <property type="entry name" value="AB_hydrolase_fold"/>
</dbReference>
<protein>
    <recommendedName>
        <fullName evidence="4">Alpha/beta hydrolase fold-3 domain-containing protein</fullName>
    </recommendedName>
</protein>
<sequence length="367" mass="41611">SRLCPNANCMLQWTRWSLRLMSWTINRQPEYDSELLMETTHWDGVKVRVYIPRDETMSHSDGAIVYMHGGGLVFGSTEMYESQTRTMARLARTRLFVSIDYRLAPETVFPGQLEDCERVLEFVIANGPRQYGIDPNKIVVMGDSAGGNLAAAIAQRRRNRETEPKILGQVLLYPWLQMADMQTYSYRYWYREMDGLSFLDPLSLGYYALWYAGVDVNARPDFALAVTVNGHLSDTARSVAAKSMDFAALPQTFRDDVNGSDSPRTEQPISELADYMEPFLTNASFAPLMATDLSGLPSTLVVSCEFDLLRDEGALYAHRLKQAGNVSFSQSYGCSKGMETFFDLPMRFFQESLGEIMLWTNKLLREA</sequence>
<gene>
    <name evidence="5" type="ORF">PENTCL1PPCAC_14820</name>
</gene>
<dbReference type="InterPro" id="IPR050300">
    <property type="entry name" value="GDXG_lipolytic_enzyme"/>
</dbReference>
<evidence type="ECO:0000256" key="3">
    <source>
        <dbReference type="ARBA" id="ARBA00023157"/>
    </source>
</evidence>
<dbReference type="AlphaFoldDB" id="A0AAV5TAS1"/>